<dbReference type="InterPro" id="IPR015424">
    <property type="entry name" value="PyrdxlP-dep_Trfase"/>
</dbReference>
<dbReference type="AlphaFoldDB" id="A0A3T0KQY3"/>
<dbReference type="Gene3D" id="3.90.1150.10">
    <property type="entry name" value="Aspartate Aminotransferase, domain 1"/>
    <property type="match status" value="1"/>
</dbReference>
<dbReference type="SUPFAM" id="SSF53383">
    <property type="entry name" value="PLP-dependent transferases"/>
    <property type="match status" value="1"/>
</dbReference>
<dbReference type="InterPro" id="IPR012703">
    <property type="entry name" value="NH2EtPonate_pyrv_transaminase"/>
</dbReference>
<comment type="catalytic activity">
    <reaction evidence="6 7">
        <text>(2-aminoethyl)phosphonate + pyruvate = phosphonoacetaldehyde + L-alanine</text>
        <dbReference type="Rhea" id="RHEA:17021"/>
        <dbReference type="ChEBI" id="CHEBI:15361"/>
        <dbReference type="ChEBI" id="CHEBI:57418"/>
        <dbReference type="ChEBI" id="CHEBI:57972"/>
        <dbReference type="ChEBI" id="CHEBI:58383"/>
        <dbReference type="EC" id="2.6.1.37"/>
    </reaction>
</comment>
<gene>
    <name evidence="7 11" type="primary">phnW</name>
    <name evidence="11" type="ORF">BAOM_2049</name>
</gene>
<evidence type="ECO:0000259" key="10">
    <source>
        <dbReference type="Pfam" id="PF00266"/>
    </source>
</evidence>
<dbReference type="InterPro" id="IPR015421">
    <property type="entry name" value="PyrdxlP-dep_Trfase_major"/>
</dbReference>
<evidence type="ECO:0000256" key="7">
    <source>
        <dbReference type="HAMAP-Rule" id="MF_01376"/>
    </source>
</evidence>
<evidence type="ECO:0000313" key="12">
    <source>
        <dbReference type="Proteomes" id="UP000283095"/>
    </source>
</evidence>
<evidence type="ECO:0000256" key="8">
    <source>
        <dbReference type="PIRSR" id="PIRSR000524-1"/>
    </source>
</evidence>
<comment type="function">
    <text evidence="7">Involved in phosphonate degradation.</text>
</comment>
<evidence type="ECO:0000313" key="11">
    <source>
        <dbReference type="EMBL" id="AZV42658.1"/>
    </source>
</evidence>
<comment type="similarity">
    <text evidence="7">Belongs to the class-V pyridoxal-phosphate-dependent aminotransferase family. PhnW subfamily.</text>
</comment>
<evidence type="ECO:0000256" key="1">
    <source>
        <dbReference type="ARBA" id="ARBA00001933"/>
    </source>
</evidence>
<dbReference type="Proteomes" id="UP000283095">
    <property type="component" value="Chromosome"/>
</dbReference>
<comment type="cofactor">
    <cofactor evidence="1 7 9">
        <name>pyridoxal 5'-phosphate</name>
        <dbReference type="ChEBI" id="CHEBI:597326"/>
    </cofactor>
</comment>
<feature type="modified residue" description="N6-(pyridoxal phosphate)lysine" evidence="7 9">
    <location>
        <position position="194"/>
    </location>
</feature>
<dbReference type="GO" id="GO:0019700">
    <property type="term" value="P:organic phosphonate catabolic process"/>
    <property type="evidence" value="ECO:0007669"/>
    <property type="project" value="UniProtKB-UniRule"/>
</dbReference>
<evidence type="ECO:0000256" key="3">
    <source>
        <dbReference type="ARBA" id="ARBA00022679"/>
    </source>
</evidence>
<dbReference type="PANTHER" id="PTHR42778">
    <property type="entry name" value="2-AMINOETHYLPHOSPHONATE--PYRUVATE TRANSAMINASE"/>
    <property type="match status" value="1"/>
</dbReference>
<evidence type="ECO:0000256" key="4">
    <source>
        <dbReference type="ARBA" id="ARBA00022898"/>
    </source>
</evidence>
<evidence type="ECO:0000256" key="2">
    <source>
        <dbReference type="ARBA" id="ARBA00022576"/>
    </source>
</evidence>
<dbReference type="NCBIfam" id="TIGR02326">
    <property type="entry name" value="transamin_PhnW"/>
    <property type="match status" value="1"/>
</dbReference>
<dbReference type="GO" id="GO:0047304">
    <property type="term" value="F:2-aminoethylphosphonate-pyruvate transaminase activity"/>
    <property type="evidence" value="ECO:0007669"/>
    <property type="project" value="UniProtKB-UniRule"/>
</dbReference>
<dbReference type="EC" id="2.6.1.37" evidence="7"/>
<evidence type="ECO:0000256" key="5">
    <source>
        <dbReference type="ARBA" id="ARBA00023317"/>
    </source>
</evidence>
<dbReference type="EMBL" id="CP026095">
    <property type="protein sequence ID" value="AZV42658.1"/>
    <property type="molecule type" value="Genomic_DNA"/>
</dbReference>
<keyword evidence="4 7" id="KW-0663">Pyridoxal phosphate</keyword>
<evidence type="ECO:0000256" key="9">
    <source>
        <dbReference type="PIRSR" id="PIRSR000524-50"/>
    </source>
</evidence>
<dbReference type="NCBIfam" id="NF010006">
    <property type="entry name" value="PRK13479.1"/>
    <property type="match status" value="1"/>
</dbReference>
<keyword evidence="2 7" id="KW-0032">Aminotransferase</keyword>
<proteinExistence type="inferred from homology"/>
<dbReference type="InterPro" id="IPR015422">
    <property type="entry name" value="PyrdxlP-dep_Trfase_small"/>
</dbReference>
<organism evidence="11 12">
    <name type="scientific">Peribacillus asahii</name>
    <dbReference type="NCBI Taxonomy" id="228899"/>
    <lineage>
        <taxon>Bacteria</taxon>
        <taxon>Bacillati</taxon>
        <taxon>Bacillota</taxon>
        <taxon>Bacilli</taxon>
        <taxon>Bacillales</taxon>
        <taxon>Bacillaceae</taxon>
        <taxon>Peribacillus</taxon>
    </lineage>
</organism>
<dbReference type="PIRSF" id="PIRSF000524">
    <property type="entry name" value="SPT"/>
    <property type="match status" value="1"/>
</dbReference>
<keyword evidence="3 7" id="KW-0808">Transferase</keyword>
<keyword evidence="5 7" id="KW-0670">Pyruvate</keyword>
<dbReference type="NCBIfam" id="TIGR03301">
    <property type="entry name" value="PhnW-AepZ"/>
    <property type="match status" value="1"/>
</dbReference>
<name>A0A3T0KQY3_9BACI</name>
<evidence type="ECO:0000256" key="6">
    <source>
        <dbReference type="ARBA" id="ARBA00049460"/>
    </source>
</evidence>
<comment type="subunit">
    <text evidence="7">Homodimer.</text>
</comment>
<dbReference type="Gene3D" id="3.40.640.10">
    <property type="entry name" value="Type I PLP-dependent aspartate aminotransferase-like (Major domain)"/>
    <property type="match status" value="1"/>
</dbReference>
<dbReference type="HAMAP" id="MF_01376">
    <property type="entry name" value="PhnW_aminotrans_5"/>
    <property type="match status" value="1"/>
</dbReference>
<feature type="binding site" evidence="8">
    <location>
        <position position="339"/>
    </location>
    <ligand>
        <name>substrate</name>
    </ligand>
</feature>
<sequence length="369" mass="41437">MKNPYLLLTPGPLSTTDSVREAMMRDWCTWDDEYNELVQKVRHRLVTLATKNPKQYTAILMQGSGTFSVEATIGTVLPKSNGKLLIATNGVYGNRIAQICDYLGIKTVIAEANEQEPIALDTMEQLLQSHQDITHVMMVHCETTTGILNPLEEACQLAKQYNKITIVDAMSSFGGIPLDVSELQIDFLISSSNKCIQGVPGFGFVIAKQDELAKCKGHARSLSLDLYDQHETMEKYNGKWRFTSPTHVVRAFYQALVELEAEGGIQARYERYQQNQKLLVQGMKKLGFQALIKEEYQSPIITSFLYPEEAFSFAAFYQLLKDQGFVIYPGKVSRVATFRIGNIGDVHIHDIQRLLTVINNTQAKGAVVR</sequence>
<dbReference type="PANTHER" id="PTHR42778:SF1">
    <property type="entry name" value="2-AMINOETHYLPHOSPHONATE--PYRUVATE TRANSAMINASE"/>
    <property type="match status" value="1"/>
</dbReference>
<feature type="domain" description="Aminotransferase class V" evidence="10">
    <location>
        <begin position="34"/>
        <end position="328"/>
    </location>
</feature>
<dbReference type="KEGG" id="pasa:BAOM_2049"/>
<dbReference type="Pfam" id="PF00266">
    <property type="entry name" value="Aminotran_5"/>
    <property type="match status" value="1"/>
</dbReference>
<accession>A0A3T0KQY3</accession>
<reference evidence="11 12" key="1">
    <citation type="submission" date="2018-01" db="EMBL/GenBank/DDBJ databases">
        <title>Bacillus asahii Genome sequencing and assembly.</title>
        <authorList>
            <person name="Jiang H."/>
            <person name="Feng Y."/>
            <person name="Zhao F."/>
            <person name="Lin X."/>
        </authorList>
    </citation>
    <scope>NUCLEOTIDE SEQUENCE [LARGE SCALE GENOMIC DNA]</scope>
    <source>
        <strain evidence="11 12">OM18</strain>
    </source>
</reference>
<protein>
    <recommendedName>
        <fullName evidence="7">2-aminoethylphosphonate--pyruvate transaminase</fullName>
        <ecNumber evidence="7">2.6.1.37</ecNumber>
    </recommendedName>
    <alternativeName>
        <fullName evidence="7">2-aminoethylphosphonate aminotransferase</fullName>
    </alternativeName>
    <alternativeName>
        <fullName evidence="7">AEP transaminase</fullName>
        <shortName evidence="7">AEPT</shortName>
    </alternativeName>
</protein>
<dbReference type="InterPro" id="IPR024169">
    <property type="entry name" value="SP_NH2Trfase/AEP_transaminase"/>
</dbReference>
<dbReference type="InterPro" id="IPR000192">
    <property type="entry name" value="Aminotrans_V_dom"/>
</dbReference>